<evidence type="ECO:0000256" key="2">
    <source>
        <dbReference type="PROSITE-ProRule" id="PRU00235"/>
    </source>
</evidence>
<feature type="region of interest" description="Disordered" evidence="3">
    <location>
        <begin position="443"/>
        <end position="470"/>
    </location>
</feature>
<feature type="compositionally biased region" description="Basic residues" evidence="3">
    <location>
        <begin position="787"/>
        <end position="804"/>
    </location>
</feature>
<feature type="region of interest" description="Disordered" evidence="3">
    <location>
        <begin position="1168"/>
        <end position="1305"/>
    </location>
</feature>
<feature type="repeat" description="RCC1" evidence="2">
    <location>
        <begin position="160"/>
        <end position="225"/>
    </location>
</feature>
<dbReference type="PANTHER" id="PTHR45622">
    <property type="entry name" value="UBIQUITIN-PROTEIN LIGASE E3A-RELATED"/>
    <property type="match status" value="1"/>
</dbReference>
<feature type="repeat" description="RCC1" evidence="2">
    <location>
        <begin position="282"/>
        <end position="338"/>
    </location>
</feature>
<feature type="compositionally biased region" description="Basic and acidic residues" evidence="3">
    <location>
        <begin position="610"/>
        <end position="631"/>
    </location>
</feature>
<evidence type="ECO:0000256" key="3">
    <source>
        <dbReference type="SAM" id="MobiDB-lite"/>
    </source>
</evidence>
<dbReference type="EMBL" id="CDMZ01005890">
    <property type="protein sequence ID" value="CEM55581.1"/>
    <property type="molecule type" value="Genomic_DNA"/>
</dbReference>
<evidence type="ECO:0000313" key="4">
    <source>
        <dbReference type="EMBL" id="CEM55581.1"/>
    </source>
</evidence>
<feature type="region of interest" description="Disordered" evidence="3">
    <location>
        <begin position="501"/>
        <end position="532"/>
    </location>
</feature>
<protein>
    <recommendedName>
        <fullName evidence="5">Regulator of chromosome condensation (RCC1) repeat-containing protein</fullName>
    </recommendedName>
</protein>
<dbReference type="InterPro" id="IPR000408">
    <property type="entry name" value="Reg_chr_condens"/>
</dbReference>
<feature type="compositionally biased region" description="Basic and acidic residues" evidence="3">
    <location>
        <begin position="673"/>
        <end position="689"/>
    </location>
</feature>
<feature type="compositionally biased region" description="Acidic residues" evidence="3">
    <location>
        <begin position="1603"/>
        <end position="1627"/>
    </location>
</feature>
<dbReference type="VEuPathDB" id="CryptoDB:Cvel_13658"/>
<dbReference type="Gene3D" id="2.130.10.30">
    <property type="entry name" value="Regulator of chromosome condensation 1/beta-lactamase-inhibitor protein II"/>
    <property type="match status" value="2"/>
</dbReference>
<dbReference type="InterPro" id="IPR051709">
    <property type="entry name" value="Ub-ligase/GTPase-reg"/>
</dbReference>
<feature type="compositionally biased region" description="Pro residues" evidence="3">
    <location>
        <begin position="812"/>
        <end position="829"/>
    </location>
</feature>
<feature type="compositionally biased region" description="Basic and acidic residues" evidence="3">
    <location>
        <begin position="1409"/>
        <end position="1436"/>
    </location>
</feature>
<feature type="region of interest" description="Disordered" evidence="3">
    <location>
        <begin position="1332"/>
        <end position="1649"/>
    </location>
</feature>
<evidence type="ECO:0000256" key="1">
    <source>
        <dbReference type="ARBA" id="ARBA00022737"/>
    </source>
</evidence>
<dbReference type="Pfam" id="PF00415">
    <property type="entry name" value="RCC1"/>
    <property type="match status" value="2"/>
</dbReference>
<feature type="compositionally biased region" description="Basic and acidic residues" evidence="3">
    <location>
        <begin position="970"/>
        <end position="981"/>
    </location>
</feature>
<feature type="compositionally biased region" description="Pro residues" evidence="3">
    <location>
        <begin position="734"/>
        <end position="745"/>
    </location>
</feature>
<feature type="compositionally biased region" description="Polar residues" evidence="3">
    <location>
        <begin position="1247"/>
        <end position="1259"/>
    </location>
</feature>
<feature type="compositionally biased region" description="Basic and acidic residues" evidence="3">
    <location>
        <begin position="927"/>
        <end position="941"/>
    </location>
</feature>
<dbReference type="PROSITE" id="PS50012">
    <property type="entry name" value="RCC1_3"/>
    <property type="match status" value="3"/>
</dbReference>
<evidence type="ECO:0008006" key="5">
    <source>
        <dbReference type="Google" id="ProtNLM"/>
    </source>
</evidence>
<dbReference type="InterPro" id="IPR009091">
    <property type="entry name" value="RCC1/BLIP-II"/>
</dbReference>
<proteinExistence type="predicted"/>
<feature type="compositionally biased region" description="Low complexity" evidence="3">
    <location>
        <begin position="897"/>
        <end position="916"/>
    </location>
</feature>
<accession>A0A0G4IEK2</accession>
<keyword evidence="1" id="KW-0677">Repeat</keyword>
<sequence>MWANGCRPCFVASVERDGKVTLSAHPTRRGGQSGARPRPSNETFFLPSTDTAGSEEREKTGEERGALVLLGADDARRRGRVEERGPFGCACGFNFLALCTGDGKLFAKRVSLSGHGMAGIDGNGFPPQISQVFLRQRVLEVSAGWHHCLLVCGAEERGRKCLFAFGDNSFGQCGLGEDSVSSFVETPTRVRLLASSSSSHRGEAGDEEVESAACGAFHSAAVMASGSVYLWGEGAHGRLGLGEGVVAGCVRAPEGPLVLPGGGVSSAHLGSNFSVLVGRNRSVLFVFGANAHGQLGLGDRRERHVPVRLRSRKGSDDAGVQWKSVGCGALCVCALDTRGRVWGWGRGLRGESAGEDSDVPRILPLDSLTRGRRVNNLCAGGSVVGLSLYSPNASLQVSRQRRSSHDEREFESQITKFCSETSKEKWAAAAELQEAAGRRKPLEQRILLSESGSPKRAGKEKGPLKITPSRPMVSVTVNSSFPLQTTQPSWRWRMVAERARAVSAADRKDRQPPPPSSGTVSPERAARQKGLGGRVEASVLQHLRGDGSPDAVVSSFLGSLRQSRQNQRAVSHLDPFSLARERASTSAAAAENEGQSDGGRISPSSRRGMRGRDLSTEGERKKKSKQKDTEPRSLSSALSNRKGGKKETNRPNPSVPIRLQLPSYRAPLSSRIPTHEGGRAAQSEKRDLIKTPLNIPKEEDHPSTVLTFSKVTPLSPPTVLTARGRNASPVASLHPPPLSPHPADPSPQKQDIWRRARPMSAKEPPPFSSLARFPSPVPIEDGYPSPQRRRKISPSRGRGRHTRQRGPQQQPVSPPPSRSSPALFSPPPRLNNREASNKPSPPDLKLTLPPSQHSLRPPLGGRAHPALALSSLEAPRMTTPRPLSASRDPSQARTHISAAAPLGSSESALLSLLTRAGPSSRSAAVQRHRESSLRRERREGLRSPSRAGGFSPQSLRSGAAAAPSVSRAVSVREEREGDGDGRNGINGSFDPKFSDLQASISSLEHFIGSLPRRLKEPDPQLVFSEVVASAPLSARFFGEHPPQPATGRQRGQFGRAAQAKRYVSIFSPRTDLSSKNRSMPFGAVRRRADSATISEVPPAAAAAALRAAPQTYVETGAAMRGQATLSPPKGKHPFRGAVQGPDVGGGPEVQDEIVAAFERLDAFRREKGGAAGERLDEDSALLLQPAGGASGDGGDSEEEAREYRLFSNVLRPAPLQRPHTMVSPLSPTASRKSRSPQPKKFAAGLVQATSPLSPSHTAKQTVPPQPKPQPQMQRERDTVVLSPPPGALSRSPAVPLTSDEAEAGGPCGYYPELIERYGMLLGSVAQSAWKRREQNGVRGLVLSNRRRQTGTAEGGGREKKREASGGADEKAVHLVKDWKQSRGKEKDTARKGERRRSSGTSSSSLQPAEESRGDSRGRESATDVERKESRLTHEEGASPQGSLEDRDGGEKEEAQRSDRRRSSSSLSSSVRQSAPRRSSSSLQSATSAKARTDDPHASATSQSVEMPNTGGGGGRGDSREVEEDDESTTAYRQWVASSSASSPEETEKPRLSSQGSAKPIEVRSQSIGVDEEKKEGESDQLSQARGGEIKGVGEGGEESISLTEEEAEEEEEGENEDDSLPLPEEEGEGNKGALRGFRATNGGSVPVQQRGHIGGVPLSLSAVPLVTEGGVQRRGSESHVKSSMLPASMQRSATLEVGSSASGEGFGLVSRLSSLKEKGKVEKGLDAVTSSVTAVPLALSEKFAEHVQSVAEEASASASSVLKETKAAAVTVERQAENVVERGRSAVADAAAESAQLGSLSLSATRSREQAVSLAGEFVETAEAAADTATNQLQQTVAAADQISVPSIGSLQVPENIPTVTVVPPSLTPPAVPVQVQQLTTEVEGTVAAAAKLGSTVEEKAEEISKAAATVPDAVSDAHRTVAQVGESVLQSEKIAETHLPVQQLTSADAVDLLKPAGDAVPEDAKERGAAVLSLSRKVQVAGAFKF</sequence>
<reference evidence="4" key="1">
    <citation type="submission" date="2014-11" db="EMBL/GenBank/DDBJ databases">
        <authorList>
            <person name="Otto D Thomas"/>
            <person name="Naeem Raeece"/>
        </authorList>
    </citation>
    <scope>NUCLEOTIDE SEQUENCE</scope>
</reference>
<organism evidence="4">
    <name type="scientific">Chromera velia CCMP2878</name>
    <dbReference type="NCBI Taxonomy" id="1169474"/>
    <lineage>
        <taxon>Eukaryota</taxon>
        <taxon>Sar</taxon>
        <taxon>Alveolata</taxon>
        <taxon>Colpodellida</taxon>
        <taxon>Chromeraceae</taxon>
        <taxon>Chromera</taxon>
    </lineage>
</organism>
<feature type="compositionally biased region" description="Polar residues" evidence="3">
    <location>
        <begin position="40"/>
        <end position="52"/>
    </location>
</feature>
<dbReference type="PANTHER" id="PTHR45622:SF58">
    <property type="entry name" value="REGULATOR OF CHROMOSOME CONDENSATION DOMAIN-CONTAINING PROTEIN"/>
    <property type="match status" value="1"/>
</dbReference>
<name>A0A0G4IEK2_9ALVE</name>
<feature type="region of interest" description="Disordered" evidence="3">
    <location>
        <begin position="581"/>
        <end position="989"/>
    </location>
</feature>
<dbReference type="PROSITE" id="PS00626">
    <property type="entry name" value="RCC1_2"/>
    <property type="match status" value="1"/>
</dbReference>
<feature type="compositionally biased region" description="Basic and acidic residues" evidence="3">
    <location>
        <begin position="1355"/>
        <end position="1391"/>
    </location>
</feature>
<feature type="compositionally biased region" description="Low complexity" evidence="3">
    <location>
        <begin position="1463"/>
        <end position="1488"/>
    </location>
</feature>
<feature type="repeat" description="RCC1" evidence="2">
    <location>
        <begin position="226"/>
        <end position="280"/>
    </location>
</feature>
<feature type="compositionally biased region" description="Basic and acidic residues" evidence="3">
    <location>
        <begin position="1443"/>
        <end position="1461"/>
    </location>
</feature>
<gene>
    <name evidence="4" type="ORF">Cvel_13658</name>
</gene>
<feature type="region of interest" description="Disordered" evidence="3">
    <location>
        <begin position="21"/>
        <end position="62"/>
    </location>
</feature>
<dbReference type="SUPFAM" id="SSF50985">
    <property type="entry name" value="RCC1/BLIP-II"/>
    <property type="match status" value="1"/>
</dbReference>
<feature type="compositionally biased region" description="Low complexity" evidence="3">
    <location>
        <begin position="959"/>
        <end position="969"/>
    </location>
</feature>
<feature type="compositionally biased region" description="Basic and acidic residues" evidence="3">
    <location>
        <begin position="501"/>
        <end position="511"/>
    </location>
</feature>